<feature type="non-terminal residue" evidence="2">
    <location>
        <position position="170"/>
    </location>
</feature>
<reference evidence="2" key="1">
    <citation type="journal article" date="2021" name="J Fungi (Basel)">
        <title>Virulence traits and population genomics of the black yeast Aureobasidium melanogenum.</title>
        <authorList>
            <person name="Cernosa A."/>
            <person name="Sun X."/>
            <person name="Gostincar C."/>
            <person name="Fang C."/>
            <person name="Gunde-Cimerman N."/>
            <person name="Song Z."/>
        </authorList>
    </citation>
    <scope>NUCLEOTIDE SEQUENCE</scope>
    <source>
        <strain evidence="2">EXF-8016</strain>
        <strain evidence="1">EXF-9911</strain>
    </source>
</reference>
<reference evidence="2" key="2">
    <citation type="submission" date="2021-08" db="EMBL/GenBank/DDBJ databases">
        <authorList>
            <person name="Gostincar C."/>
            <person name="Sun X."/>
            <person name="Song Z."/>
            <person name="Gunde-Cimerman N."/>
        </authorList>
    </citation>
    <scope>NUCLEOTIDE SEQUENCE</scope>
    <source>
        <strain evidence="2">EXF-8016</strain>
        <strain evidence="1">EXF-9911</strain>
    </source>
</reference>
<name>A0A9P8G6C2_AURME</name>
<dbReference type="EMBL" id="JAHFYH010000252">
    <property type="protein sequence ID" value="KAH0209405.1"/>
    <property type="molecule type" value="Genomic_DNA"/>
</dbReference>
<evidence type="ECO:0000313" key="1">
    <source>
        <dbReference type="EMBL" id="KAG9661959.1"/>
    </source>
</evidence>
<dbReference type="AlphaFoldDB" id="A0A9P8G6C2"/>
<dbReference type="Proteomes" id="UP000779574">
    <property type="component" value="Unassembled WGS sequence"/>
</dbReference>
<organism evidence="2 3">
    <name type="scientific">Aureobasidium melanogenum</name>
    <name type="common">Aureobasidium pullulans var. melanogenum</name>
    <dbReference type="NCBI Taxonomy" id="46634"/>
    <lineage>
        <taxon>Eukaryota</taxon>
        <taxon>Fungi</taxon>
        <taxon>Dikarya</taxon>
        <taxon>Ascomycota</taxon>
        <taxon>Pezizomycotina</taxon>
        <taxon>Dothideomycetes</taxon>
        <taxon>Dothideomycetidae</taxon>
        <taxon>Dothideales</taxon>
        <taxon>Saccotheciaceae</taxon>
        <taxon>Aureobasidium</taxon>
    </lineage>
</organism>
<evidence type="ECO:0000313" key="2">
    <source>
        <dbReference type="EMBL" id="KAH0209405.1"/>
    </source>
</evidence>
<sequence length="170" mass="18868">EKGSAVKGKDPEAFFTQLEHVFADGNEQTKALEQLTSLRHSLGQPWHEHQLEFDGLLLSAGGDSWPDSAKVGYLKNTFSNSAKIYTATILKSTDYYSFLEEVERIMTNLETTDQFRAANKRWQKEKNKDTVAIVTGHAVDLKVPAASGTVDADGDTVMAPARTTGDRYKR</sequence>
<dbReference type="Proteomes" id="UP000767238">
    <property type="component" value="Unassembled WGS sequence"/>
</dbReference>
<protein>
    <submittedName>
        <fullName evidence="2">Uncharacterized protein</fullName>
    </submittedName>
</protein>
<evidence type="ECO:0000313" key="3">
    <source>
        <dbReference type="Proteomes" id="UP000767238"/>
    </source>
</evidence>
<feature type="non-terminal residue" evidence="2">
    <location>
        <position position="1"/>
    </location>
</feature>
<gene>
    <name evidence="1" type="ORF">KCU76_g19223</name>
    <name evidence="2" type="ORF">KCV03_g10319</name>
</gene>
<dbReference type="EMBL" id="JAHFXF010001889">
    <property type="protein sequence ID" value="KAG9661959.1"/>
    <property type="molecule type" value="Genomic_DNA"/>
</dbReference>
<accession>A0A9P8G6C2</accession>
<proteinExistence type="predicted"/>
<comment type="caution">
    <text evidence="2">The sequence shown here is derived from an EMBL/GenBank/DDBJ whole genome shotgun (WGS) entry which is preliminary data.</text>
</comment>